<dbReference type="InterPro" id="IPR036638">
    <property type="entry name" value="HLH_DNA-bd_sf"/>
</dbReference>
<gene>
    <name evidence="9" type="ORF">RchiOBHm_Chr4g0405511</name>
</gene>
<sequence>MVFVIQGNASSGMGVAEDCCNTFLELQRKKAFRYVIFKIDEKKKEVVVEKTRGPAESYDDFTGSLPENDCRYAIYDFDFVTSENCQKSKIFFIARFVSFEKISQRMKILQDLVPGCNKVIGKALVVDEIINYIQSLQRQVEFLSLNLEAVNSRVNMNPAIEVFPSKDQFDAAALLFGPHTPREYVQGSQAEWLHMQVGGSFERTT</sequence>
<feature type="domain" description="ADF-H" evidence="8">
    <location>
        <begin position="12"/>
        <end position="155"/>
    </location>
</feature>
<dbReference type="InterPro" id="IPR011598">
    <property type="entry name" value="bHLH_dom"/>
</dbReference>
<feature type="domain" description="BHLH" evidence="7">
    <location>
        <begin position="86"/>
        <end position="136"/>
    </location>
</feature>
<comment type="caution">
    <text evidence="9">The sequence shown here is derived from an EMBL/GenBank/DDBJ whole genome shotgun (WGS) entry which is preliminary data.</text>
</comment>
<evidence type="ECO:0000256" key="5">
    <source>
        <dbReference type="ARBA" id="ARBA00023203"/>
    </source>
</evidence>
<dbReference type="InterPro" id="IPR002108">
    <property type="entry name" value="ADF-H"/>
</dbReference>
<dbReference type="GO" id="GO:0046983">
    <property type="term" value="F:protein dimerization activity"/>
    <property type="evidence" value="ECO:0007669"/>
    <property type="project" value="InterPro"/>
</dbReference>
<evidence type="ECO:0000313" key="9">
    <source>
        <dbReference type="EMBL" id="PRQ37699.1"/>
    </source>
</evidence>
<dbReference type="SUPFAM" id="SSF47459">
    <property type="entry name" value="HLH, helix-loop-helix DNA-binding domain"/>
    <property type="match status" value="1"/>
</dbReference>
<dbReference type="Gene3D" id="3.40.20.10">
    <property type="entry name" value="Severin"/>
    <property type="match status" value="1"/>
</dbReference>
<dbReference type="GO" id="GO:0030042">
    <property type="term" value="P:actin filament depolymerization"/>
    <property type="evidence" value="ECO:0007669"/>
    <property type="project" value="InterPro"/>
</dbReference>
<dbReference type="STRING" id="74649.A0A2P6QU85"/>
<dbReference type="AlphaFoldDB" id="A0A2P6QU85"/>
<keyword evidence="10" id="KW-1185">Reference proteome</keyword>
<dbReference type="GO" id="GO:0003779">
    <property type="term" value="F:actin binding"/>
    <property type="evidence" value="ECO:0007669"/>
    <property type="project" value="UniProtKB-KW"/>
</dbReference>
<comment type="similarity">
    <text evidence="2">Belongs to the actin-binding proteins ADF family.</text>
</comment>
<protein>
    <submittedName>
        <fullName evidence="9">Putative transcription factor bHLH family</fullName>
    </submittedName>
</protein>
<dbReference type="InterPro" id="IPR029006">
    <property type="entry name" value="ADF-H/Gelsolin-like_dom_sf"/>
</dbReference>
<keyword evidence="4" id="KW-0804">Transcription</keyword>
<proteinExistence type="inferred from homology"/>
<comment type="subcellular location">
    <subcellularLocation>
        <location evidence="1">Nucleus</location>
    </subcellularLocation>
</comment>
<name>A0A2P6QU85_ROSCH</name>
<accession>A0A2P6QU85</accession>
<dbReference type="EMBL" id="PDCK01000042">
    <property type="protein sequence ID" value="PRQ37699.1"/>
    <property type="molecule type" value="Genomic_DNA"/>
</dbReference>
<evidence type="ECO:0000313" key="10">
    <source>
        <dbReference type="Proteomes" id="UP000238479"/>
    </source>
</evidence>
<evidence type="ECO:0000256" key="2">
    <source>
        <dbReference type="ARBA" id="ARBA00006844"/>
    </source>
</evidence>
<keyword evidence="5" id="KW-0009">Actin-binding</keyword>
<dbReference type="GO" id="GO:0015629">
    <property type="term" value="C:actin cytoskeleton"/>
    <property type="evidence" value="ECO:0007669"/>
    <property type="project" value="InterPro"/>
</dbReference>
<organism evidence="9 10">
    <name type="scientific">Rosa chinensis</name>
    <name type="common">China rose</name>
    <dbReference type="NCBI Taxonomy" id="74649"/>
    <lineage>
        <taxon>Eukaryota</taxon>
        <taxon>Viridiplantae</taxon>
        <taxon>Streptophyta</taxon>
        <taxon>Embryophyta</taxon>
        <taxon>Tracheophyta</taxon>
        <taxon>Spermatophyta</taxon>
        <taxon>Magnoliopsida</taxon>
        <taxon>eudicotyledons</taxon>
        <taxon>Gunneridae</taxon>
        <taxon>Pentapetalae</taxon>
        <taxon>rosids</taxon>
        <taxon>fabids</taxon>
        <taxon>Rosales</taxon>
        <taxon>Rosaceae</taxon>
        <taxon>Rosoideae</taxon>
        <taxon>Rosoideae incertae sedis</taxon>
        <taxon>Rosa</taxon>
    </lineage>
</organism>
<evidence type="ECO:0000256" key="1">
    <source>
        <dbReference type="ARBA" id="ARBA00004123"/>
    </source>
</evidence>
<evidence type="ECO:0000256" key="3">
    <source>
        <dbReference type="ARBA" id="ARBA00023015"/>
    </source>
</evidence>
<evidence type="ECO:0000259" key="7">
    <source>
        <dbReference type="PROSITE" id="PS50888"/>
    </source>
</evidence>
<dbReference type="PROSITE" id="PS51263">
    <property type="entry name" value="ADF_H"/>
    <property type="match status" value="1"/>
</dbReference>
<keyword evidence="3" id="KW-0805">Transcription regulation</keyword>
<dbReference type="Gene3D" id="4.10.280.10">
    <property type="entry name" value="Helix-loop-helix DNA-binding domain"/>
    <property type="match status" value="1"/>
</dbReference>
<dbReference type="Gramene" id="PRQ37699">
    <property type="protein sequence ID" value="PRQ37699"/>
    <property type="gene ID" value="RchiOBHm_Chr4g0405511"/>
</dbReference>
<dbReference type="Pfam" id="PF00241">
    <property type="entry name" value="Cofilin_ADF"/>
    <property type="match status" value="1"/>
</dbReference>
<dbReference type="SUPFAM" id="SSF55753">
    <property type="entry name" value="Actin depolymerizing proteins"/>
    <property type="match status" value="1"/>
</dbReference>
<dbReference type="PROSITE" id="PS50888">
    <property type="entry name" value="BHLH"/>
    <property type="match status" value="1"/>
</dbReference>
<evidence type="ECO:0000256" key="6">
    <source>
        <dbReference type="ARBA" id="ARBA00023242"/>
    </source>
</evidence>
<keyword evidence="6" id="KW-0539">Nucleus</keyword>
<dbReference type="InterPro" id="IPR017904">
    <property type="entry name" value="ADF/Cofilin"/>
</dbReference>
<dbReference type="Proteomes" id="UP000238479">
    <property type="component" value="Chromosome 4"/>
</dbReference>
<dbReference type="GO" id="GO:0005634">
    <property type="term" value="C:nucleus"/>
    <property type="evidence" value="ECO:0007669"/>
    <property type="project" value="UniProtKB-SubCell"/>
</dbReference>
<reference evidence="9 10" key="1">
    <citation type="journal article" date="2018" name="Nat. Genet.">
        <title>The Rosa genome provides new insights in the design of modern roses.</title>
        <authorList>
            <person name="Bendahmane M."/>
        </authorList>
    </citation>
    <scope>NUCLEOTIDE SEQUENCE [LARGE SCALE GENOMIC DNA]</scope>
    <source>
        <strain evidence="10">cv. Old Blush</strain>
    </source>
</reference>
<evidence type="ECO:0000256" key="4">
    <source>
        <dbReference type="ARBA" id="ARBA00023163"/>
    </source>
</evidence>
<evidence type="ECO:0000259" key="8">
    <source>
        <dbReference type="PROSITE" id="PS51263"/>
    </source>
</evidence>
<dbReference type="SMART" id="SM00102">
    <property type="entry name" value="ADF"/>
    <property type="match status" value="1"/>
</dbReference>
<dbReference type="PANTHER" id="PTHR11913">
    <property type="entry name" value="COFILIN-RELATED"/>
    <property type="match status" value="1"/>
</dbReference>